<dbReference type="PANTHER" id="PTHR42928">
    <property type="entry name" value="TRICARBOXYLATE-BINDING PROTEIN"/>
    <property type="match status" value="1"/>
</dbReference>
<dbReference type="OrthoDB" id="7250553at2"/>
<comment type="caution">
    <text evidence="3">The sequence shown here is derived from an EMBL/GenBank/DDBJ whole genome shotgun (WGS) entry which is preliminary data.</text>
</comment>
<keyword evidence="4" id="KW-1185">Reference proteome</keyword>
<evidence type="ECO:0000256" key="1">
    <source>
        <dbReference type="ARBA" id="ARBA00006987"/>
    </source>
</evidence>
<dbReference type="PIRSF" id="PIRSF017082">
    <property type="entry name" value="YflP"/>
    <property type="match status" value="1"/>
</dbReference>
<dbReference type="Pfam" id="PF03401">
    <property type="entry name" value="TctC"/>
    <property type="match status" value="1"/>
</dbReference>
<dbReference type="RefSeq" id="WP_076959760.1">
    <property type="nucleotide sequence ID" value="NZ_MLCO01000281.1"/>
</dbReference>
<dbReference type="Gene3D" id="3.40.190.150">
    <property type="entry name" value="Bordetella uptake gene, domain 1"/>
    <property type="match status" value="1"/>
</dbReference>
<dbReference type="SUPFAM" id="SSF53850">
    <property type="entry name" value="Periplasmic binding protein-like II"/>
    <property type="match status" value="1"/>
</dbReference>
<keyword evidence="2" id="KW-0732">Signal</keyword>
<name>A0A1V2GXB5_9PROT</name>
<reference evidence="3 4" key="1">
    <citation type="submission" date="2016-10" db="EMBL/GenBank/DDBJ databases">
        <title>Draft Genome sequence of Roseomonas sp. strain M3.</title>
        <authorList>
            <person name="Subhash Y."/>
            <person name="Lee S."/>
        </authorList>
    </citation>
    <scope>NUCLEOTIDE SEQUENCE [LARGE SCALE GENOMIC DNA]</scope>
    <source>
        <strain evidence="3 4">M3</strain>
    </source>
</reference>
<proteinExistence type="inferred from homology"/>
<evidence type="ECO:0008006" key="5">
    <source>
        <dbReference type="Google" id="ProtNLM"/>
    </source>
</evidence>
<dbReference type="Proteomes" id="UP000188879">
    <property type="component" value="Unassembled WGS sequence"/>
</dbReference>
<dbReference type="PANTHER" id="PTHR42928:SF5">
    <property type="entry name" value="BLR1237 PROTEIN"/>
    <property type="match status" value="1"/>
</dbReference>
<gene>
    <name evidence="3" type="ORF">BKE38_23715</name>
</gene>
<organism evidence="3 4">
    <name type="scientific">Teichococcus deserti</name>
    <dbReference type="NCBI Taxonomy" id="1817963"/>
    <lineage>
        <taxon>Bacteria</taxon>
        <taxon>Pseudomonadati</taxon>
        <taxon>Pseudomonadota</taxon>
        <taxon>Alphaproteobacteria</taxon>
        <taxon>Acetobacterales</taxon>
        <taxon>Roseomonadaceae</taxon>
        <taxon>Roseomonas</taxon>
    </lineage>
</organism>
<feature type="chain" id="PRO_5012821451" description="Recombinase RecA" evidence="2">
    <location>
        <begin position="25"/>
        <end position="325"/>
    </location>
</feature>
<evidence type="ECO:0000256" key="2">
    <source>
        <dbReference type="SAM" id="SignalP"/>
    </source>
</evidence>
<evidence type="ECO:0000313" key="3">
    <source>
        <dbReference type="EMBL" id="ONG47361.1"/>
    </source>
</evidence>
<dbReference type="InterPro" id="IPR042100">
    <property type="entry name" value="Bug_dom1"/>
</dbReference>
<accession>A0A1V2GXB5</accession>
<dbReference type="CDD" id="cd07012">
    <property type="entry name" value="PBP2_Bug_TTT"/>
    <property type="match status" value="1"/>
</dbReference>
<dbReference type="Gene3D" id="3.40.190.10">
    <property type="entry name" value="Periplasmic binding protein-like II"/>
    <property type="match status" value="1"/>
</dbReference>
<evidence type="ECO:0000313" key="4">
    <source>
        <dbReference type="Proteomes" id="UP000188879"/>
    </source>
</evidence>
<sequence length="325" mass="34454">MLTRRRLGAAALAGMLAAPAVSRADDAWPAARPIEVIVPYPPAGGIDLMARLAVKYLPKHLPQARFVVTNRPGAGGQTGNEAIFAARPDGFTIGAIASLALSSIPLERRVRWSIADYSYIANAVDDPGAFWVRADSPIRDLADLRARAAAKPEAVSIGTAAGIGSDDHQLLLAFEEATGVKTLNSPYNGTAPCIRDLLGGQIDVASYNNSEGLALLREGRTRCLGQAAPARWQAMADVATFREQGMDVLGGSARGFIAPPGLPKPILDQLVAGFGALLNDAEFLAEAKTLNLPLRPIVGDEYRKFVLAEAETVKGLFARRPWSHG</sequence>
<dbReference type="EMBL" id="MLCO01000281">
    <property type="protein sequence ID" value="ONG47361.1"/>
    <property type="molecule type" value="Genomic_DNA"/>
</dbReference>
<protein>
    <recommendedName>
        <fullName evidence="5">Recombinase RecA</fullName>
    </recommendedName>
</protein>
<dbReference type="AlphaFoldDB" id="A0A1V2GXB5"/>
<feature type="signal peptide" evidence="2">
    <location>
        <begin position="1"/>
        <end position="24"/>
    </location>
</feature>
<comment type="similarity">
    <text evidence="1">Belongs to the UPF0065 (bug) family.</text>
</comment>
<dbReference type="InterPro" id="IPR005064">
    <property type="entry name" value="BUG"/>
</dbReference>